<evidence type="ECO:0000256" key="2">
    <source>
        <dbReference type="ARBA" id="ARBA00009473"/>
    </source>
</evidence>
<dbReference type="InterPro" id="IPR011343">
    <property type="entry name" value="DeoC"/>
</dbReference>
<keyword evidence="9" id="KW-1185">Reference proteome</keyword>
<dbReference type="RefSeq" id="WP_161422085.1">
    <property type="nucleotide sequence ID" value="NZ_JARWMY010000002.1"/>
</dbReference>
<dbReference type="AlphaFoldDB" id="A0A7X4VWD6"/>
<dbReference type="InterPro" id="IPR002915">
    <property type="entry name" value="DeoC/FbaB/LacD_aldolase"/>
</dbReference>
<dbReference type="PANTHER" id="PTHR10889:SF3">
    <property type="entry name" value="DEOXYRIBOSE-PHOSPHATE ALDOLASE"/>
    <property type="match status" value="1"/>
</dbReference>
<keyword evidence="4 8" id="KW-0456">Lyase</keyword>
<name>A0A7X4VWD6_9GAMM</name>
<dbReference type="SUPFAM" id="SSF51569">
    <property type="entry name" value="Aldolase"/>
    <property type="match status" value="1"/>
</dbReference>
<protein>
    <recommendedName>
        <fullName evidence="3 7">Deoxyribose-phosphate aldolase</fullName>
        <ecNumber evidence="3 7">4.1.2.4</ecNumber>
    </recommendedName>
</protein>
<gene>
    <name evidence="8" type="primary">deoC</name>
    <name evidence="8" type="ORF">GRB80_00045</name>
</gene>
<evidence type="ECO:0000256" key="4">
    <source>
        <dbReference type="ARBA" id="ARBA00023239"/>
    </source>
</evidence>
<evidence type="ECO:0000313" key="8">
    <source>
        <dbReference type="EMBL" id="NAW11240.1"/>
    </source>
</evidence>
<dbReference type="Pfam" id="PF01791">
    <property type="entry name" value="DeoC"/>
    <property type="match status" value="1"/>
</dbReference>
<comment type="similarity">
    <text evidence="2">Belongs to the DeoC/FbaB aldolase family. DeoC type 2 subfamily.</text>
</comment>
<evidence type="ECO:0000256" key="7">
    <source>
        <dbReference type="NCBIfam" id="TIGR00126"/>
    </source>
</evidence>
<dbReference type="Gene3D" id="3.20.20.70">
    <property type="entry name" value="Aldolase class I"/>
    <property type="match status" value="1"/>
</dbReference>
<keyword evidence="5" id="KW-0704">Schiff base</keyword>
<dbReference type="InterPro" id="IPR013785">
    <property type="entry name" value="Aldolase_TIM"/>
</dbReference>
<proteinExistence type="inferred from homology"/>
<reference evidence="8 9" key="1">
    <citation type="submission" date="2019-12" db="EMBL/GenBank/DDBJ databases">
        <title>Draft genome sequencing of Halomonas icarensis D1-1.</title>
        <authorList>
            <person name="Pandiyan K."/>
            <person name="Kushwaha P."/>
            <person name="Gowdham M."/>
            <person name="Chakdar H."/>
            <person name="Singh A."/>
            <person name="Kumar M."/>
            <person name="Saxena A.K."/>
        </authorList>
    </citation>
    <scope>NUCLEOTIDE SEQUENCE [LARGE SCALE GENOMIC DNA]</scope>
    <source>
        <strain evidence="8 9">D1-1</strain>
    </source>
</reference>
<dbReference type="GO" id="GO:0009264">
    <property type="term" value="P:deoxyribonucleotide catabolic process"/>
    <property type="evidence" value="ECO:0007669"/>
    <property type="project" value="UniProtKB-UniRule"/>
</dbReference>
<organism evidence="8 9">
    <name type="scientific">Halomonas icarae</name>
    <dbReference type="NCBI Taxonomy" id="2691040"/>
    <lineage>
        <taxon>Bacteria</taxon>
        <taxon>Pseudomonadati</taxon>
        <taxon>Pseudomonadota</taxon>
        <taxon>Gammaproteobacteria</taxon>
        <taxon>Oceanospirillales</taxon>
        <taxon>Halomonadaceae</taxon>
        <taxon>Halomonas</taxon>
    </lineage>
</organism>
<dbReference type="EMBL" id="WUTS01000001">
    <property type="protein sequence ID" value="NAW11240.1"/>
    <property type="molecule type" value="Genomic_DNA"/>
</dbReference>
<dbReference type="PANTHER" id="PTHR10889">
    <property type="entry name" value="DEOXYRIBOSE-PHOSPHATE ALDOLASE"/>
    <property type="match status" value="1"/>
</dbReference>
<dbReference type="GO" id="GO:0005737">
    <property type="term" value="C:cytoplasm"/>
    <property type="evidence" value="ECO:0007669"/>
    <property type="project" value="InterPro"/>
</dbReference>
<dbReference type="NCBIfam" id="TIGR00126">
    <property type="entry name" value="deoC"/>
    <property type="match status" value="1"/>
</dbReference>
<comment type="caution">
    <text evidence="8">The sequence shown here is derived from an EMBL/GenBank/DDBJ whole genome shotgun (WGS) entry which is preliminary data.</text>
</comment>
<evidence type="ECO:0000256" key="6">
    <source>
        <dbReference type="ARBA" id="ARBA00048791"/>
    </source>
</evidence>
<sequence length="267" mass="28477">MDATMTHDLKRTARQALALMDLTSLNDDDTDARIESLCRRARTTAGTPAAVCVYPAFVTTAKRTLKALDLADKIRVATVTNFPHGDDDIMAAARETREAVAAGADEVDVVFPYRALLAGDEETGRELVACCHQAAGEATLKVILETGELKQPALIRRAAELAIEGGADFLKTSTGKVEVNATLEAAEILLETIKASAPTLQRSVGFKVAGGVRSVEDAQAYLQLAERVMGANWITPAHFRFGASGLLDDLLHTLDLAVAPVEGQEGY</sequence>
<comment type="pathway">
    <text evidence="1">Carbohydrate degradation; 2-deoxy-D-ribose 1-phosphate degradation; D-glyceraldehyde 3-phosphate and acetaldehyde from 2-deoxy-alpha-D-ribose 1-phosphate: step 2/2.</text>
</comment>
<dbReference type="CDD" id="cd00959">
    <property type="entry name" value="DeoC"/>
    <property type="match status" value="1"/>
</dbReference>
<dbReference type="Proteomes" id="UP000448235">
    <property type="component" value="Unassembled WGS sequence"/>
</dbReference>
<accession>A0A7X4VWD6</accession>
<dbReference type="SMART" id="SM01133">
    <property type="entry name" value="DeoC"/>
    <property type="match status" value="1"/>
</dbReference>
<dbReference type="GO" id="GO:0016052">
    <property type="term" value="P:carbohydrate catabolic process"/>
    <property type="evidence" value="ECO:0007669"/>
    <property type="project" value="TreeGrafter"/>
</dbReference>
<evidence type="ECO:0000256" key="1">
    <source>
        <dbReference type="ARBA" id="ARBA00004816"/>
    </source>
</evidence>
<evidence type="ECO:0000256" key="3">
    <source>
        <dbReference type="ARBA" id="ARBA00012515"/>
    </source>
</evidence>
<comment type="catalytic activity">
    <reaction evidence="6">
        <text>2-deoxy-D-ribose 5-phosphate = D-glyceraldehyde 3-phosphate + acetaldehyde</text>
        <dbReference type="Rhea" id="RHEA:12821"/>
        <dbReference type="ChEBI" id="CHEBI:15343"/>
        <dbReference type="ChEBI" id="CHEBI:59776"/>
        <dbReference type="ChEBI" id="CHEBI:62877"/>
        <dbReference type="EC" id="4.1.2.4"/>
    </reaction>
</comment>
<evidence type="ECO:0000256" key="5">
    <source>
        <dbReference type="ARBA" id="ARBA00023270"/>
    </source>
</evidence>
<evidence type="ECO:0000313" key="9">
    <source>
        <dbReference type="Proteomes" id="UP000448235"/>
    </source>
</evidence>
<dbReference type="PIRSF" id="PIRSF001357">
    <property type="entry name" value="DeoC"/>
    <property type="match status" value="1"/>
</dbReference>
<dbReference type="GO" id="GO:0004139">
    <property type="term" value="F:deoxyribose-phosphate aldolase activity"/>
    <property type="evidence" value="ECO:0007669"/>
    <property type="project" value="UniProtKB-UniRule"/>
</dbReference>
<dbReference type="EC" id="4.1.2.4" evidence="3 7"/>